<sequence length="219" mass="25574">MNVTIGDKIVYRVVNKSAGRMFQKVLSGKLPESTVSSLTNEIWEEYKKRLPYLEERETPGASLVVRLSLLTLILYEKLTAENIEKQEAIKLTSEITWKVYNKLSGIFWAFTKFKAKNPIKRLEKVMNFCINRFPYNSPGYEMEIIKADDNEFFFNVHKCPSAEFFREHQLSELCSCTWCDLDYSLAVKWNIELEREKSLAGGDSMCTFRFRAKKERNSS</sequence>
<evidence type="ECO:0008006" key="3">
    <source>
        <dbReference type="Google" id="ProtNLM"/>
    </source>
</evidence>
<gene>
    <name evidence="1" type="ORF">CSTERTH_08835</name>
</gene>
<dbReference type="EMBL" id="CP014672">
    <property type="protein sequence ID" value="ANW99121.1"/>
    <property type="molecule type" value="Genomic_DNA"/>
</dbReference>
<dbReference type="RefSeq" id="WP_015359491.1">
    <property type="nucleotide sequence ID" value="NZ_CP014672.1"/>
</dbReference>
<name>A0A1B1YED0_THEST</name>
<accession>A0A1B1YED0</accession>
<evidence type="ECO:0000313" key="1">
    <source>
        <dbReference type="EMBL" id="ANW99121.1"/>
    </source>
</evidence>
<dbReference type="AlphaFoldDB" id="A0A1B1YED0"/>
<proteinExistence type="predicted"/>
<reference evidence="1 2" key="1">
    <citation type="submission" date="2016-02" db="EMBL/GenBank/DDBJ databases">
        <title>Comparison of Clostridium stercorarium subspecies using comparative genomics and transcriptomics.</title>
        <authorList>
            <person name="Schellenberg J."/>
            <person name="Thallinger G."/>
            <person name="Levin D.B."/>
            <person name="Zhang X."/>
            <person name="Alvare G."/>
            <person name="Fristensky B."/>
            <person name="Sparling R."/>
        </authorList>
    </citation>
    <scope>NUCLEOTIDE SEQUENCE [LARGE SCALE GENOMIC DNA]</scope>
    <source>
        <strain evidence="1 2">DSM 2910</strain>
    </source>
</reference>
<evidence type="ECO:0000313" key="2">
    <source>
        <dbReference type="Proteomes" id="UP000092971"/>
    </source>
</evidence>
<dbReference type="InterPro" id="IPR026002">
    <property type="entry name" value="ATC_hydrolase-like"/>
</dbReference>
<dbReference type="OrthoDB" id="9805176at2"/>
<protein>
    <recommendedName>
        <fullName evidence="3">L-2-amino-thiazoline-4-carboxylic acid hydrolase</fullName>
    </recommendedName>
</protein>
<dbReference type="Pfam" id="PF14196">
    <property type="entry name" value="ATC_hydrolase"/>
    <property type="match status" value="1"/>
</dbReference>
<organism evidence="1 2">
    <name type="scientific">Thermoclostridium stercorarium subsp. thermolacticum DSM 2910</name>
    <dbReference type="NCBI Taxonomy" id="1121336"/>
    <lineage>
        <taxon>Bacteria</taxon>
        <taxon>Bacillati</taxon>
        <taxon>Bacillota</taxon>
        <taxon>Clostridia</taxon>
        <taxon>Eubacteriales</taxon>
        <taxon>Oscillospiraceae</taxon>
        <taxon>Thermoclostridium</taxon>
    </lineage>
</organism>
<dbReference type="Proteomes" id="UP000092971">
    <property type="component" value="Chromosome"/>
</dbReference>